<dbReference type="Proteomes" id="UP000005508">
    <property type="component" value="Unassembled WGS sequence"/>
</dbReference>
<reference evidence="1 2" key="1">
    <citation type="submission" date="2010-10" db="EMBL/GenBank/DDBJ databases">
        <authorList>
            <person name="Chen C."/>
            <person name="Kittichotirat W."/>
            <person name="Asikainen S."/>
            <person name="Bumgarner R."/>
        </authorList>
    </citation>
    <scope>NUCLEOTIDE SEQUENCE [LARGE SCALE GENOMIC DNA]</scope>
    <source>
        <strain evidence="1 2">SC1083</strain>
    </source>
</reference>
<organism evidence="1 2">
    <name type="scientific">Aggregatibacter actinomycetemcomitans serotype e str. SC1083</name>
    <dbReference type="NCBI Taxonomy" id="907488"/>
    <lineage>
        <taxon>Bacteria</taxon>
        <taxon>Pseudomonadati</taxon>
        <taxon>Pseudomonadota</taxon>
        <taxon>Gammaproteobacteria</taxon>
        <taxon>Pasteurellales</taxon>
        <taxon>Pasteurellaceae</taxon>
        <taxon>Aggregatibacter</taxon>
    </lineage>
</organism>
<evidence type="ECO:0000313" key="2">
    <source>
        <dbReference type="Proteomes" id="UP000005508"/>
    </source>
</evidence>
<sequence length="40" mass="4852">MLKQKNQPVLFPDFSAGFFQFFDPDHKKVRSFFTAFYFRA</sequence>
<dbReference type="AlphaFoldDB" id="G4AA60"/>
<accession>G4AA60</accession>
<dbReference type="PATRIC" id="fig|907488.3.peg.1703"/>
<dbReference type="EMBL" id="AEJM01000036">
    <property type="protein sequence ID" value="EGY33172.1"/>
    <property type="molecule type" value="Genomic_DNA"/>
</dbReference>
<comment type="caution">
    <text evidence="1">The sequence shown here is derived from an EMBL/GenBank/DDBJ whole genome shotgun (WGS) entry which is preliminary data.</text>
</comment>
<protein>
    <submittedName>
        <fullName evidence="1">Uncharacterized protein</fullName>
    </submittedName>
</protein>
<evidence type="ECO:0000313" key="1">
    <source>
        <dbReference type="EMBL" id="EGY33172.1"/>
    </source>
</evidence>
<proteinExistence type="predicted"/>
<gene>
    <name evidence="1" type="ORF">SC1083_1733</name>
</gene>
<name>G4AA60_AGGAC</name>